<sequence>MVNVESEELIKQVNVRLDHKTTELSPPLAHSKFLSGLRPSFNSDIVDLTRIYGTTILKSSYPTLPTTNSKQKPDMDSIFTLFRLQDTTAVFCPYVQGFCGEHQSQHPDVQQLAGSGYVSIDGTVKPSRNMYPLSSRMTRASSFGRSRTISAPVAVPSQPIAGPSRPRLASGPIHPLAFHTAVSNNEKKILRDLIEGRGVSALDWIGLFDRCTSCAGDQYFLSSVLRNISRQSIAKISSEVIVGV</sequence>
<dbReference type="OrthoDB" id="3070804at2759"/>
<name>A0A284SDB1_ARMOS</name>
<dbReference type="EMBL" id="FUEG01000080">
    <property type="protein sequence ID" value="SJL18980.1"/>
    <property type="molecule type" value="Genomic_DNA"/>
</dbReference>
<accession>A0A284SDB1</accession>
<organism evidence="1 2">
    <name type="scientific">Armillaria ostoyae</name>
    <name type="common">Armillaria root rot fungus</name>
    <dbReference type="NCBI Taxonomy" id="47428"/>
    <lineage>
        <taxon>Eukaryota</taxon>
        <taxon>Fungi</taxon>
        <taxon>Dikarya</taxon>
        <taxon>Basidiomycota</taxon>
        <taxon>Agaricomycotina</taxon>
        <taxon>Agaricomycetes</taxon>
        <taxon>Agaricomycetidae</taxon>
        <taxon>Agaricales</taxon>
        <taxon>Marasmiineae</taxon>
        <taxon>Physalacriaceae</taxon>
        <taxon>Armillaria</taxon>
    </lineage>
</organism>
<evidence type="ECO:0000313" key="1">
    <source>
        <dbReference type="EMBL" id="SJL18980.1"/>
    </source>
</evidence>
<evidence type="ECO:0000313" key="2">
    <source>
        <dbReference type="Proteomes" id="UP000219338"/>
    </source>
</evidence>
<dbReference type="Proteomes" id="UP000219338">
    <property type="component" value="Unassembled WGS sequence"/>
</dbReference>
<dbReference type="AlphaFoldDB" id="A0A284SDB1"/>
<reference evidence="2" key="1">
    <citation type="journal article" date="2017" name="Nat. Ecol. Evol.">
        <title>Genome expansion and lineage-specific genetic innovations in the forest pathogenic fungi Armillaria.</title>
        <authorList>
            <person name="Sipos G."/>
            <person name="Prasanna A.N."/>
            <person name="Walter M.C."/>
            <person name="O'Connor E."/>
            <person name="Balint B."/>
            <person name="Krizsan K."/>
            <person name="Kiss B."/>
            <person name="Hess J."/>
            <person name="Varga T."/>
            <person name="Slot J."/>
            <person name="Riley R."/>
            <person name="Boka B."/>
            <person name="Rigling D."/>
            <person name="Barry K."/>
            <person name="Lee J."/>
            <person name="Mihaltcheva S."/>
            <person name="LaButti K."/>
            <person name="Lipzen A."/>
            <person name="Waldron R."/>
            <person name="Moloney N.M."/>
            <person name="Sperisen C."/>
            <person name="Kredics L."/>
            <person name="Vagvoelgyi C."/>
            <person name="Patrignani A."/>
            <person name="Fitzpatrick D."/>
            <person name="Nagy I."/>
            <person name="Doyle S."/>
            <person name="Anderson J.B."/>
            <person name="Grigoriev I.V."/>
            <person name="Gueldener U."/>
            <person name="Muensterkoetter M."/>
            <person name="Nagy L.G."/>
        </authorList>
    </citation>
    <scope>NUCLEOTIDE SEQUENCE [LARGE SCALE GENOMIC DNA]</scope>
    <source>
        <strain evidence="2">C18/9</strain>
    </source>
</reference>
<keyword evidence="2" id="KW-1185">Reference proteome</keyword>
<proteinExistence type="predicted"/>
<protein>
    <submittedName>
        <fullName evidence="1">Uncharacterized protein</fullName>
    </submittedName>
</protein>
<gene>
    <name evidence="1" type="ORF">ARMOST_22585</name>
</gene>